<gene>
    <name evidence="2" type="ORF">SAMN05421774_11351</name>
</gene>
<dbReference type="Proteomes" id="UP000186141">
    <property type="component" value="Unassembled WGS sequence"/>
</dbReference>
<dbReference type="STRING" id="1086013.SAMN05421774_11351"/>
<dbReference type="RefSeq" id="WP_076534177.1">
    <property type="nucleotide sequence ID" value="NZ_BMEH01000013.1"/>
</dbReference>
<keyword evidence="1" id="KW-0472">Membrane</keyword>
<proteinExistence type="predicted"/>
<keyword evidence="1" id="KW-0812">Transmembrane</keyword>
<protein>
    <submittedName>
        <fullName evidence="2">Uncharacterized protein</fullName>
    </submittedName>
</protein>
<feature type="transmembrane region" description="Helical" evidence="1">
    <location>
        <begin position="51"/>
        <end position="70"/>
    </location>
</feature>
<name>A0A1N7QJV7_9RHOB</name>
<dbReference type="EMBL" id="FTOT01000013">
    <property type="protein sequence ID" value="SIT23160.1"/>
    <property type="molecule type" value="Genomic_DNA"/>
</dbReference>
<reference evidence="2 3" key="1">
    <citation type="submission" date="2017-01" db="EMBL/GenBank/DDBJ databases">
        <authorList>
            <person name="Mah S.A."/>
            <person name="Swanson W.J."/>
            <person name="Moy G.W."/>
            <person name="Vacquier V.D."/>
        </authorList>
    </citation>
    <scope>NUCLEOTIDE SEQUENCE [LARGE SCALE GENOMIC DNA]</scope>
    <source>
        <strain evidence="2 3">DSM 26375</strain>
    </source>
</reference>
<keyword evidence="3" id="KW-1185">Reference proteome</keyword>
<feature type="transmembrane region" description="Helical" evidence="1">
    <location>
        <begin position="82"/>
        <end position="103"/>
    </location>
</feature>
<evidence type="ECO:0000313" key="3">
    <source>
        <dbReference type="Proteomes" id="UP000186141"/>
    </source>
</evidence>
<accession>A0A1N7QJV7</accession>
<evidence type="ECO:0000313" key="2">
    <source>
        <dbReference type="EMBL" id="SIT23160.1"/>
    </source>
</evidence>
<evidence type="ECO:0000256" key="1">
    <source>
        <dbReference type="SAM" id="Phobius"/>
    </source>
</evidence>
<feature type="transmembrane region" description="Helical" evidence="1">
    <location>
        <begin position="115"/>
        <end position="132"/>
    </location>
</feature>
<feature type="transmembrane region" description="Helical" evidence="1">
    <location>
        <begin position="21"/>
        <end position="39"/>
    </location>
</feature>
<keyword evidence="1" id="KW-1133">Transmembrane helix</keyword>
<dbReference type="AlphaFoldDB" id="A0A1N7QJV7"/>
<sequence length="151" mass="16670">MSVKESIWFWPQVWHPFLRGWLGAVLVFASMGTVSAVWANPLFVRMTPVGAWEFPSLVLLAALTGTFVALPSACGLRRAAAGGTVGFVGIACPTCNKILMLIFGGEALMIWFDPMRPYLTAGGIVVLSIAVWRRWRSFHTRRINFPNEASQ</sequence>
<organism evidence="2 3">
    <name type="scientific">Gemmobacter megaterium</name>
    <dbReference type="NCBI Taxonomy" id="1086013"/>
    <lineage>
        <taxon>Bacteria</taxon>
        <taxon>Pseudomonadati</taxon>
        <taxon>Pseudomonadota</taxon>
        <taxon>Alphaproteobacteria</taxon>
        <taxon>Rhodobacterales</taxon>
        <taxon>Paracoccaceae</taxon>
        <taxon>Gemmobacter</taxon>
    </lineage>
</organism>
<dbReference type="OrthoDB" id="166777at2"/>